<reference evidence="1" key="1">
    <citation type="journal article" date="2020" name="Stud. Mycol.">
        <title>101 Dothideomycetes genomes: a test case for predicting lifestyles and emergence of pathogens.</title>
        <authorList>
            <person name="Haridas S."/>
            <person name="Albert R."/>
            <person name="Binder M."/>
            <person name="Bloem J."/>
            <person name="Labutti K."/>
            <person name="Salamov A."/>
            <person name="Andreopoulos B."/>
            <person name="Baker S."/>
            <person name="Barry K."/>
            <person name="Bills G."/>
            <person name="Bluhm B."/>
            <person name="Cannon C."/>
            <person name="Castanera R."/>
            <person name="Culley D."/>
            <person name="Daum C."/>
            <person name="Ezra D."/>
            <person name="Gonzalez J."/>
            <person name="Henrissat B."/>
            <person name="Kuo A."/>
            <person name="Liang C."/>
            <person name="Lipzen A."/>
            <person name="Lutzoni F."/>
            <person name="Magnuson J."/>
            <person name="Mondo S."/>
            <person name="Nolan M."/>
            <person name="Ohm R."/>
            <person name="Pangilinan J."/>
            <person name="Park H.-J."/>
            <person name="Ramirez L."/>
            <person name="Alfaro M."/>
            <person name="Sun H."/>
            <person name="Tritt A."/>
            <person name="Yoshinaga Y."/>
            <person name="Zwiers L.-H."/>
            <person name="Turgeon B."/>
            <person name="Goodwin S."/>
            <person name="Spatafora J."/>
            <person name="Crous P."/>
            <person name="Grigoriev I."/>
        </authorList>
    </citation>
    <scope>NUCLEOTIDE SEQUENCE</scope>
    <source>
        <strain evidence="1">CBS 175.79</strain>
    </source>
</reference>
<name>A0A6A5Y387_9PLEO</name>
<dbReference type="Proteomes" id="UP000799778">
    <property type="component" value="Unassembled WGS sequence"/>
</dbReference>
<accession>A0A6A5Y387</accession>
<evidence type="ECO:0000313" key="1">
    <source>
        <dbReference type="EMBL" id="KAF2019270.1"/>
    </source>
</evidence>
<evidence type="ECO:0000313" key="2">
    <source>
        <dbReference type="Proteomes" id="UP000799778"/>
    </source>
</evidence>
<dbReference type="AlphaFoldDB" id="A0A6A5Y387"/>
<dbReference type="RefSeq" id="XP_033387609.1">
    <property type="nucleotide sequence ID" value="XM_033520844.1"/>
</dbReference>
<keyword evidence="2" id="KW-1185">Reference proteome</keyword>
<protein>
    <submittedName>
        <fullName evidence="1">Uncharacterized protein</fullName>
    </submittedName>
</protein>
<gene>
    <name evidence="1" type="ORF">BU24DRAFT_115806</name>
</gene>
<sequence length="98" mass="10876">MITAPTISSHTYQLTHTHTHTFSLHAHTISLSHTHSLSPPSYSTLFRPPPPACTNSVPASLRWPFPCAQSYSLVQASAFPMPWSMAHISIEPRRMLAL</sequence>
<organism evidence="1 2">
    <name type="scientific">Aaosphaeria arxii CBS 175.79</name>
    <dbReference type="NCBI Taxonomy" id="1450172"/>
    <lineage>
        <taxon>Eukaryota</taxon>
        <taxon>Fungi</taxon>
        <taxon>Dikarya</taxon>
        <taxon>Ascomycota</taxon>
        <taxon>Pezizomycotina</taxon>
        <taxon>Dothideomycetes</taxon>
        <taxon>Pleosporomycetidae</taxon>
        <taxon>Pleosporales</taxon>
        <taxon>Pleosporales incertae sedis</taxon>
        <taxon>Aaosphaeria</taxon>
    </lineage>
</organism>
<dbReference type="GeneID" id="54278241"/>
<dbReference type="EMBL" id="ML978067">
    <property type="protein sequence ID" value="KAF2019270.1"/>
    <property type="molecule type" value="Genomic_DNA"/>
</dbReference>
<proteinExistence type="predicted"/>